<evidence type="ECO:0000313" key="3">
    <source>
        <dbReference type="EMBL" id="JAC76438.1"/>
    </source>
</evidence>
<dbReference type="GO" id="GO:0008270">
    <property type="term" value="F:zinc ion binding"/>
    <property type="evidence" value="ECO:0007669"/>
    <property type="project" value="UniProtKB-KW"/>
</dbReference>
<dbReference type="Gene3D" id="3.30.40.10">
    <property type="entry name" value="Zinc/RING finger domain, C3HC4 (zinc finger)"/>
    <property type="match status" value="1"/>
</dbReference>
<dbReference type="AlphaFoldDB" id="A0A061RWT9"/>
<dbReference type="SUPFAM" id="SSF57850">
    <property type="entry name" value="RING/U-box"/>
    <property type="match status" value="1"/>
</dbReference>
<accession>A0A061RWT9</accession>
<feature type="domain" description="RING-type" evidence="2">
    <location>
        <begin position="74"/>
        <end position="118"/>
    </location>
</feature>
<proteinExistence type="predicted"/>
<dbReference type="EMBL" id="GBEZ01009134">
    <property type="protein sequence ID" value="JAC76438.1"/>
    <property type="molecule type" value="Transcribed_RNA"/>
</dbReference>
<gene>
    <name evidence="3" type="ORF">TSPGSL018_20173</name>
</gene>
<dbReference type="InterPro" id="IPR013083">
    <property type="entry name" value="Znf_RING/FYVE/PHD"/>
</dbReference>
<evidence type="ECO:0000256" key="1">
    <source>
        <dbReference type="PROSITE-ProRule" id="PRU00175"/>
    </source>
</evidence>
<protein>
    <recommendedName>
        <fullName evidence="2">RING-type domain-containing protein</fullName>
    </recommendedName>
</protein>
<evidence type="ECO:0000259" key="2">
    <source>
        <dbReference type="PROSITE" id="PS50089"/>
    </source>
</evidence>
<organism evidence="3">
    <name type="scientific">Tetraselmis sp. GSL018</name>
    <dbReference type="NCBI Taxonomy" id="582737"/>
    <lineage>
        <taxon>Eukaryota</taxon>
        <taxon>Viridiplantae</taxon>
        <taxon>Chlorophyta</taxon>
        <taxon>core chlorophytes</taxon>
        <taxon>Chlorodendrophyceae</taxon>
        <taxon>Chlorodendrales</taxon>
        <taxon>Chlorodendraceae</taxon>
        <taxon>Tetraselmis</taxon>
    </lineage>
</organism>
<keyword evidence="1" id="KW-0863">Zinc-finger</keyword>
<dbReference type="PROSITE" id="PS50089">
    <property type="entry name" value="ZF_RING_2"/>
    <property type="match status" value="1"/>
</dbReference>
<keyword evidence="1" id="KW-0479">Metal-binding</keyword>
<sequence length="134" mass="14701">MCGELCEQALRFIQAQTLEPLRQILRGDVPDEFRSAIQEVVDVASGRLVDVTFENLYAALLNQDNEDGGEPVMCPICYESSAELRIQDCRCTVNFRLCWGCASNISIGEDSVRCPHCRSNGIVMAVVDGGGAQQ</sequence>
<keyword evidence="1" id="KW-0862">Zinc</keyword>
<reference evidence="3" key="1">
    <citation type="submission" date="2014-05" db="EMBL/GenBank/DDBJ databases">
        <title>The transcriptome of the halophilic microalga Tetraselmis sp. GSL018 isolated from the Great Salt Lake, Utah.</title>
        <authorList>
            <person name="Jinkerson R.E."/>
            <person name="D'Adamo S."/>
            <person name="Posewitz M.C."/>
        </authorList>
    </citation>
    <scope>NUCLEOTIDE SEQUENCE</scope>
    <source>
        <strain evidence="3">GSL018</strain>
    </source>
</reference>
<dbReference type="InterPro" id="IPR001841">
    <property type="entry name" value="Znf_RING"/>
</dbReference>
<name>A0A061RWT9_9CHLO</name>